<dbReference type="Proteomes" id="UP001634007">
    <property type="component" value="Unassembled WGS sequence"/>
</dbReference>
<dbReference type="PANTHER" id="PTHR31170:SF21">
    <property type="match status" value="1"/>
</dbReference>
<dbReference type="PANTHER" id="PTHR31170">
    <property type="entry name" value="BNAC04G53230D PROTEIN"/>
    <property type="match status" value="1"/>
</dbReference>
<reference evidence="1 2" key="1">
    <citation type="submission" date="2024-11" db="EMBL/GenBank/DDBJ databases">
        <title>Chromosome-level genome assembly of Eucalyptus globulus Labill. provides insights into its genome evolution.</title>
        <authorList>
            <person name="Li X."/>
        </authorList>
    </citation>
    <scope>NUCLEOTIDE SEQUENCE [LARGE SCALE GENOMIC DNA]</scope>
    <source>
        <strain evidence="1">CL2024</strain>
        <tissue evidence="1">Fresh tender leaves</tissue>
    </source>
</reference>
<keyword evidence="2" id="KW-1185">Reference proteome</keyword>
<dbReference type="Pfam" id="PF03140">
    <property type="entry name" value="DUF247"/>
    <property type="match status" value="1"/>
</dbReference>
<name>A0ABD3IWN8_EUCGL</name>
<dbReference type="EMBL" id="JBJKBG010000010">
    <property type="protein sequence ID" value="KAL3718255.1"/>
    <property type="molecule type" value="Genomic_DNA"/>
</dbReference>
<dbReference type="AlphaFoldDB" id="A0ABD3IWN8"/>
<organism evidence="1 2">
    <name type="scientific">Eucalyptus globulus</name>
    <name type="common">Tasmanian blue gum</name>
    <dbReference type="NCBI Taxonomy" id="34317"/>
    <lineage>
        <taxon>Eukaryota</taxon>
        <taxon>Viridiplantae</taxon>
        <taxon>Streptophyta</taxon>
        <taxon>Embryophyta</taxon>
        <taxon>Tracheophyta</taxon>
        <taxon>Spermatophyta</taxon>
        <taxon>Magnoliopsida</taxon>
        <taxon>eudicotyledons</taxon>
        <taxon>Gunneridae</taxon>
        <taxon>Pentapetalae</taxon>
        <taxon>rosids</taxon>
        <taxon>malvids</taxon>
        <taxon>Myrtales</taxon>
        <taxon>Myrtaceae</taxon>
        <taxon>Myrtoideae</taxon>
        <taxon>Eucalypteae</taxon>
        <taxon>Eucalyptus</taxon>
    </lineage>
</organism>
<protein>
    <submittedName>
        <fullName evidence="1">Uncharacterized protein</fullName>
    </submittedName>
</protein>
<proteinExistence type="predicted"/>
<comment type="caution">
    <text evidence="1">The sequence shown here is derived from an EMBL/GenBank/DDBJ whole genome shotgun (WGS) entry which is preliminary data.</text>
</comment>
<accession>A0ABD3IWN8</accession>
<sequence>MGHDWSSMVHQWLSQRLTRLKHSSGNYSCCIVRVPWILVEINPEAYTPRIESIGPYHCGRECVQMIEKHKPRFFTSLISRTGCSGVDCRDYFNAIVST</sequence>
<evidence type="ECO:0000313" key="2">
    <source>
        <dbReference type="Proteomes" id="UP001634007"/>
    </source>
</evidence>
<evidence type="ECO:0000313" key="1">
    <source>
        <dbReference type="EMBL" id="KAL3718255.1"/>
    </source>
</evidence>
<gene>
    <name evidence="1" type="ORF">ACJRO7_003399</name>
</gene>
<dbReference type="InterPro" id="IPR004158">
    <property type="entry name" value="DUF247_pln"/>
</dbReference>